<dbReference type="EMBL" id="CAMXCT010002515">
    <property type="protein sequence ID" value="CAI3998644.1"/>
    <property type="molecule type" value="Genomic_DNA"/>
</dbReference>
<dbReference type="AlphaFoldDB" id="A0A9P1G2L1"/>
<protein>
    <submittedName>
        <fullName evidence="1">Uncharacterized protein</fullName>
    </submittedName>
</protein>
<evidence type="ECO:0000313" key="1">
    <source>
        <dbReference type="EMBL" id="CAI3998644.1"/>
    </source>
</evidence>
<proteinExistence type="predicted"/>
<name>A0A9P1G2L1_9DINO</name>
<organism evidence="1">
    <name type="scientific">Cladocopium goreaui</name>
    <dbReference type="NCBI Taxonomy" id="2562237"/>
    <lineage>
        <taxon>Eukaryota</taxon>
        <taxon>Sar</taxon>
        <taxon>Alveolata</taxon>
        <taxon>Dinophyceae</taxon>
        <taxon>Suessiales</taxon>
        <taxon>Symbiodiniaceae</taxon>
        <taxon>Cladocopium</taxon>
    </lineage>
</organism>
<gene>
    <name evidence="1" type="ORF">C1SCF055_LOCUS24921</name>
</gene>
<reference evidence="2" key="2">
    <citation type="submission" date="2024-04" db="EMBL/GenBank/DDBJ databases">
        <authorList>
            <person name="Chen Y."/>
            <person name="Shah S."/>
            <person name="Dougan E. K."/>
            <person name="Thang M."/>
            <person name="Chan C."/>
        </authorList>
    </citation>
    <scope>NUCLEOTIDE SEQUENCE [LARGE SCALE GENOMIC DNA]</scope>
</reference>
<evidence type="ECO:0000313" key="3">
    <source>
        <dbReference type="Proteomes" id="UP001152797"/>
    </source>
</evidence>
<dbReference type="EMBL" id="CAMXCT030002515">
    <property type="protein sequence ID" value="CAL4785956.1"/>
    <property type="molecule type" value="Genomic_DNA"/>
</dbReference>
<sequence>MKRDRECSTAILMPSTSTTQSSTSSGKEACIASEPRLTDGQFCGPCIHRQTSFVVSVRCSGQIIFRALIIWVARTESGGCQGFAVKDG</sequence>
<dbReference type="EMBL" id="CAMXCT020002515">
    <property type="protein sequence ID" value="CAL1152019.1"/>
    <property type="molecule type" value="Genomic_DNA"/>
</dbReference>
<reference evidence="1" key="1">
    <citation type="submission" date="2022-10" db="EMBL/GenBank/DDBJ databases">
        <authorList>
            <person name="Chen Y."/>
            <person name="Dougan E. K."/>
            <person name="Chan C."/>
            <person name="Rhodes N."/>
            <person name="Thang M."/>
        </authorList>
    </citation>
    <scope>NUCLEOTIDE SEQUENCE</scope>
</reference>
<accession>A0A9P1G2L1</accession>
<evidence type="ECO:0000313" key="2">
    <source>
        <dbReference type="EMBL" id="CAL1152019.1"/>
    </source>
</evidence>
<keyword evidence="3" id="KW-1185">Reference proteome</keyword>
<dbReference type="Proteomes" id="UP001152797">
    <property type="component" value="Unassembled WGS sequence"/>
</dbReference>
<comment type="caution">
    <text evidence="1">The sequence shown here is derived from an EMBL/GenBank/DDBJ whole genome shotgun (WGS) entry which is preliminary data.</text>
</comment>